<sequence>MPAPPLTPATKLMTWFMRRTAAGAVRRVAPLSAAVASDVGLTRAENQDRVALVRGSDRNGAPFILAAVADGIGGMKQGAECASLTLATVIDTVARESKHTGDPNEWLQRAAEQANRAVQVTYGGNGGSTLVAVVLAHGHQAVWLSVGDSRVYHVAEGKMLQLSKDDTLEGQLGKPIEGGRRSELLQFIGFGESLEPHIEAVPRTLSGTLLLTTDGVHFIDAAYLGKIASFAQDLGVCARRFIDLAKMLGGPDNASVAALSLDALSGATYTQIDSAFEVWDPFGELCMLFEHAYRYPTHVPSPALESAAAVAGSTASTKQAAAPTGAPQDLGKEASGASAPANAVGKEKAVKRKSGGSRKAKAKAPNSDREPGAEGVAPQLSIEFPNKKS</sequence>
<evidence type="ECO:0000256" key="1">
    <source>
        <dbReference type="SAM" id="MobiDB-lite"/>
    </source>
</evidence>
<gene>
    <name evidence="3" type="ORF">DWV00_12535</name>
</gene>
<feature type="domain" description="PPM-type phosphatase" evidence="2">
    <location>
        <begin position="32"/>
        <end position="261"/>
    </location>
</feature>
<comment type="caution">
    <text evidence="3">The sequence shown here is derived from an EMBL/GenBank/DDBJ whole genome shotgun (WGS) entry which is preliminary data.</text>
</comment>
<keyword evidence="4" id="KW-1185">Reference proteome</keyword>
<feature type="compositionally biased region" description="Basic residues" evidence="1">
    <location>
        <begin position="349"/>
        <end position="362"/>
    </location>
</feature>
<dbReference type="InterPro" id="IPR001932">
    <property type="entry name" value="PPM-type_phosphatase-like_dom"/>
</dbReference>
<evidence type="ECO:0000313" key="4">
    <source>
        <dbReference type="Proteomes" id="UP000256838"/>
    </source>
</evidence>
<dbReference type="CDD" id="cd00143">
    <property type="entry name" value="PP2Cc"/>
    <property type="match status" value="1"/>
</dbReference>
<name>A0A3D8JYS0_9BURK</name>
<evidence type="ECO:0000313" key="3">
    <source>
        <dbReference type="EMBL" id="RDU98159.1"/>
    </source>
</evidence>
<protein>
    <submittedName>
        <fullName evidence="3">Serine/threonine-protein phosphatase</fullName>
    </submittedName>
</protein>
<dbReference type="PROSITE" id="PS51746">
    <property type="entry name" value="PPM_2"/>
    <property type="match status" value="1"/>
</dbReference>
<dbReference type="SMART" id="SM00331">
    <property type="entry name" value="PP2C_SIG"/>
    <property type="match status" value="1"/>
</dbReference>
<feature type="region of interest" description="Disordered" evidence="1">
    <location>
        <begin position="318"/>
        <end position="389"/>
    </location>
</feature>
<dbReference type="OrthoDB" id="9801841at2"/>
<dbReference type="RefSeq" id="WP_115533920.1">
    <property type="nucleotide sequence ID" value="NZ_QRGA01000007.1"/>
</dbReference>
<dbReference type="AlphaFoldDB" id="A0A3D8JYS0"/>
<dbReference type="InterPro" id="IPR036457">
    <property type="entry name" value="PPM-type-like_dom_sf"/>
</dbReference>
<evidence type="ECO:0000259" key="2">
    <source>
        <dbReference type="PROSITE" id="PS51746"/>
    </source>
</evidence>
<dbReference type="Proteomes" id="UP000256838">
    <property type="component" value="Unassembled WGS sequence"/>
</dbReference>
<accession>A0A3D8JYS0</accession>
<dbReference type="EMBL" id="QRGA01000007">
    <property type="protein sequence ID" value="RDU98159.1"/>
    <property type="molecule type" value="Genomic_DNA"/>
</dbReference>
<dbReference type="Gene3D" id="3.60.40.10">
    <property type="entry name" value="PPM-type phosphatase domain"/>
    <property type="match status" value="1"/>
</dbReference>
<proteinExistence type="predicted"/>
<dbReference type="SMART" id="SM00332">
    <property type="entry name" value="PP2Cc"/>
    <property type="match status" value="1"/>
</dbReference>
<dbReference type="SUPFAM" id="SSF81606">
    <property type="entry name" value="PP2C-like"/>
    <property type="match status" value="1"/>
</dbReference>
<reference evidence="3 4" key="1">
    <citation type="submission" date="2018-08" db="EMBL/GenBank/DDBJ databases">
        <title>Paraburkholderia sp. DHOM06 isolated from forest soil.</title>
        <authorList>
            <person name="Gao Z.-H."/>
            <person name="Qiu L.-H."/>
        </authorList>
    </citation>
    <scope>NUCLEOTIDE SEQUENCE [LARGE SCALE GENOMIC DNA]</scope>
    <source>
        <strain evidence="3 4">DHOM06</strain>
    </source>
</reference>
<dbReference type="Pfam" id="PF13672">
    <property type="entry name" value="PP2C_2"/>
    <property type="match status" value="1"/>
</dbReference>
<organism evidence="3 4">
    <name type="scientific">Trinickia dinghuensis</name>
    <dbReference type="NCBI Taxonomy" id="2291023"/>
    <lineage>
        <taxon>Bacteria</taxon>
        <taxon>Pseudomonadati</taxon>
        <taxon>Pseudomonadota</taxon>
        <taxon>Betaproteobacteria</taxon>
        <taxon>Burkholderiales</taxon>
        <taxon>Burkholderiaceae</taxon>
        <taxon>Trinickia</taxon>
    </lineage>
</organism>